<dbReference type="GO" id="GO:0009254">
    <property type="term" value="P:peptidoglycan turnover"/>
    <property type="evidence" value="ECO:0007669"/>
    <property type="project" value="InterPro"/>
</dbReference>
<dbReference type="PANTHER" id="PTHR39160:SF4">
    <property type="entry name" value="RESUSCITATION-PROMOTING FACTOR RPFB"/>
    <property type="match status" value="1"/>
</dbReference>
<dbReference type="Pfam" id="PF06725">
    <property type="entry name" value="3D"/>
    <property type="match status" value="1"/>
</dbReference>
<dbReference type="GO" id="GO:0004553">
    <property type="term" value="F:hydrolase activity, hydrolyzing O-glycosyl compounds"/>
    <property type="evidence" value="ECO:0007669"/>
    <property type="project" value="InterPro"/>
</dbReference>
<feature type="domain" description="G5" evidence="2">
    <location>
        <begin position="130"/>
        <end position="210"/>
    </location>
</feature>
<reference evidence="3" key="2">
    <citation type="journal article" date="2021" name="Microbiome">
        <title>Successional dynamics and alternative stable states in a saline activated sludge microbial community over 9 years.</title>
        <authorList>
            <person name="Wang Y."/>
            <person name="Ye J."/>
            <person name="Ju F."/>
            <person name="Liu L."/>
            <person name="Boyd J.A."/>
            <person name="Deng Y."/>
            <person name="Parks D.H."/>
            <person name="Jiang X."/>
            <person name="Yin X."/>
            <person name="Woodcroft B.J."/>
            <person name="Tyson G.W."/>
            <person name="Hugenholtz P."/>
            <person name="Polz M.F."/>
            <person name="Zhang T."/>
        </authorList>
    </citation>
    <scope>NUCLEOTIDE SEQUENCE</scope>
    <source>
        <strain evidence="3">HKST-UBA16</strain>
    </source>
</reference>
<dbReference type="Gene3D" id="2.20.230.10">
    <property type="entry name" value="Resuscitation-promoting factor rpfb"/>
    <property type="match status" value="1"/>
</dbReference>
<gene>
    <name evidence="3" type="ORF">KC622_00735</name>
</gene>
<reference evidence="3" key="1">
    <citation type="submission" date="2020-04" db="EMBL/GenBank/DDBJ databases">
        <authorList>
            <person name="Zhang T."/>
        </authorList>
    </citation>
    <scope>NUCLEOTIDE SEQUENCE</scope>
    <source>
        <strain evidence="3">HKST-UBA16</strain>
    </source>
</reference>
<dbReference type="SMART" id="SM01208">
    <property type="entry name" value="G5"/>
    <property type="match status" value="1"/>
</dbReference>
<dbReference type="PROSITE" id="PS51109">
    <property type="entry name" value="G5"/>
    <property type="match status" value="1"/>
</dbReference>
<dbReference type="PANTHER" id="PTHR39160">
    <property type="entry name" value="CELL WALL-BINDING PROTEIN YOCH"/>
    <property type="match status" value="1"/>
</dbReference>
<dbReference type="GO" id="GO:0019867">
    <property type="term" value="C:outer membrane"/>
    <property type="evidence" value="ECO:0007669"/>
    <property type="project" value="InterPro"/>
</dbReference>
<dbReference type="InterPro" id="IPR011098">
    <property type="entry name" value="G5_dom"/>
</dbReference>
<dbReference type="EMBL" id="JAGQLM010000030">
    <property type="protein sequence ID" value="MCA9374836.1"/>
    <property type="molecule type" value="Genomic_DNA"/>
</dbReference>
<organism evidence="3 4">
    <name type="scientific">Candidatus Dojkabacteria bacterium</name>
    <dbReference type="NCBI Taxonomy" id="2099670"/>
    <lineage>
        <taxon>Bacteria</taxon>
        <taxon>Candidatus Dojkabacteria</taxon>
    </lineage>
</organism>
<dbReference type="InterPro" id="IPR036908">
    <property type="entry name" value="RlpA-like_sf"/>
</dbReference>
<dbReference type="Pfam" id="PF07501">
    <property type="entry name" value="G5"/>
    <property type="match status" value="1"/>
</dbReference>
<dbReference type="InterPro" id="IPR007137">
    <property type="entry name" value="DUF348"/>
</dbReference>
<evidence type="ECO:0000313" key="3">
    <source>
        <dbReference type="EMBL" id="MCA9374836.1"/>
    </source>
</evidence>
<evidence type="ECO:0000313" key="4">
    <source>
        <dbReference type="Proteomes" id="UP000748332"/>
    </source>
</evidence>
<dbReference type="CDD" id="cd22786">
    <property type="entry name" value="DPBB_YuiC-like"/>
    <property type="match status" value="1"/>
</dbReference>
<evidence type="ECO:0000259" key="2">
    <source>
        <dbReference type="PROSITE" id="PS51109"/>
    </source>
</evidence>
<protein>
    <submittedName>
        <fullName evidence="3">G5 domain-containing protein</fullName>
    </submittedName>
</protein>
<comment type="caution">
    <text evidence="3">The sequence shown here is derived from an EMBL/GenBank/DDBJ whole genome shotgun (WGS) entry which is preliminary data.</text>
</comment>
<proteinExistence type="predicted"/>
<accession>A0A955KWD3</accession>
<dbReference type="Gene3D" id="2.40.40.10">
    <property type="entry name" value="RlpA-like domain"/>
    <property type="match status" value="1"/>
</dbReference>
<keyword evidence="1" id="KW-0732">Signal</keyword>
<name>A0A955KWD3_9BACT</name>
<dbReference type="AlphaFoldDB" id="A0A955KWD3"/>
<dbReference type="InterPro" id="IPR010611">
    <property type="entry name" value="3D_dom"/>
</dbReference>
<dbReference type="Pfam" id="PF03990">
    <property type="entry name" value="DUF348"/>
    <property type="match status" value="1"/>
</dbReference>
<dbReference type="Proteomes" id="UP000748332">
    <property type="component" value="Unassembled WGS sequence"/>
</dbReference>
<evidence type="ECO:0000256" key="1">
    <source>
        <dbReference type="ARBA" id="ARBA00022729"/>
    </source>
</evidence>
<dbReference type="InterPro" id="IPR051933">
    <property type="entry name" value="Resuscitation_pf_RpfB"/>
</dbReference>
<sequence>MSRLLSRSLFTRAIKVFVIAAVFSFLFSVLFRALNSSYALYASNTTIKSNLILSNFINPYEYRRTSIDTSQELPAAQLVSVITKNSSQTVFTQYGNVAEVLNSLKIKYSDEDIVIPALDEEIAHTGKIRVVYVDRKMDEESSMISFDTKVVEDPNLELGKEKVVQQGVLGAFTSRYELTYKDGELVDRKLVDSFVSEQPQSKIIAKGTKIIRKRVTLPDGSQFTYCETKSVKVTAYDPSCTGCSNRTALGYELKRGVIAVDPNVIPFHTEMYVPGYGVGVALDTGGVIKGDFIDVGYASAQERGQNWAGTRLNHTIYLACPS</sequence>